<dbReference type="Proteomes" id="UP001302719">
    <property type="component" value="Chromosome"/>
</dbReference>
<dbReference type="RefSeq" id="WP_312640110.1">
    <property type="nucleotide sequence ID" value="NZ_CP116967.1"/>
</dbReference>
<reference evidence="1 2" key="1">
    <citation type="submission" date="2023-01" db="EMBL/GenBank/DDBJ databases">
        <title>Cultivation and genomic characterization of new, ubiquitous marine nitrite-oxidizing bacteria from the Nitrospirales.</title>
        <authorList>
            <person name="Mueller A.J."/>
            <person name="Daebeler A."/>
            <person name="Herbold C.W."/>
            <person name="Kirkegaard R.H."/>
            <person name="Daims H."/>
        </authorList>
    </citation>
    <scope>NUCLEOTIDE SEQUENCE [LARGE SCALE GENOMIC DNA]</scope>
    <source>
        <strain evidence="1 2">VA</strain>
    </source>
</reference>
<organism evidence="1 2">
    <name type="scientific">Candidatus Nitrospira allomarina</name>
    <dbReference type="NCBI Taxonomy" id="3020900"/>
    <lineage>
        <taxon>Bacteria</taxon>
        <taxon>Pseudomonadati</taxon>
        <taxon>Nitrospirota</taxon>
        <taxon>Nitrospiria</taxon>
        <taxon>Nitrospirales</taxon>
        <taxon>Nitrospiraceae</taxon>
        <taxon>Nitrospira</taxon>
    </lineage>
</organism>
<gene>
    <name evidence="1" type="ORF">PP769_11045</name>
</gene>
<dbReference type="AlphaFoldDB" id="A0AA96JQY1"/>
<dbReference type="KEGG" id="nall:PP769_11045"/>
<evidence type="ECO:0000313" key="1">
    <source>
        <dbReference type="EMBL" id="WNM56518.1"/>
    </source>
</evidence>
<sequence length="66" mass="7751">MPTNFALDDKLVQEVQRLGGHSTKRAAVNAALREYVTRRKQKNVLEIFGTLEWDPKYDYKTARKRK</sequence>
<name>A0AA96JQY1_9BACT</name>
<proteinExistence type="predicted"/>
<protein>
    <submittedName>
        <fullName evidence="1">Type II toxin-antitoxin system VapB family antitoxin</fullName>
    </submittedName>
</protein>
<accession>A0AA96JQY1</accession>
<dbReference type="InterPro" id="IPR019239">
    <property type="entry name" value="VapB_antitoxin"/>
</dbReference>
<dbReference type="Pfam" id="PF09957">
    <property type="entry name" value="VapB_antitoxin"/>
    <property type="match status" value="1"/>
</dbReference>
<keyword evidence="2" id="KW-1185">Reference proteome</keyword>
<dbReference type="EMBL" id="CP116967">
    <property type="protein sequence ID" value="WNM56518.1"/>
    <property type="molecule type" value="Genomic_DNA"/>
</dbReference>
<evidence type="ECO:0000313" key="2">
    <source>
        <dbReference type="Proteomes" id="UP001302719"/>
    </source>
</evidence>